<dbReference type="InterPro" id="IPR006597">
    <property type="entry name" value="Sel1-like"/>
</dbReference>
<proteinExistence type="predicted"/>
<dbReference type="Pfam" id="PF08238">
    <property type="entry name" value="Sel1"/>
    <property type="match status" value="3"/>
</dbReference>
<keyword evidence="1" id="KW-0732">Signal</keyword>
<dbReference type="AlphaFoldDB" id="A0A853IHW6"/>
<dbReference type="Gene3D" id="1.25.40.10">
    <property type="entry name" value="Tetratricopeptide repeat domain"/>
    <property type="match status" value="1"/>
</dbReference>
<dbReference type="PANTHER" id="PTHR43628">
    <property type="entry name" value="ACTIVATOR OF C KINASE PROTEIN 1-RELATED"/>
    <property type="match status" value="1"/>
</dbReference>
<comment type="caution">
    <text evidence="2">The sequence shown here is derived from an EMBL/GenBank/DDBJ whole genome shotgun (WGS) entry which is preliminary data.</text>
</comment>
<dbReference type="InterPro" id="IPR052945">
    <property type="entry name" value="Mitotic_Regulator"/>
</dbReference>
<dbReference type="PANTHER" id="PTHR43628:SF1">
    <property type="entry name" value="CHITIN SYNTHASE REGULATORY FACTOR 2-RELATED"/>
    <property type="match status" value="1"/>
</dbReference>
<evidence type="ECO:0000313" key="2">
    <source>
        <dbReference type="EMBL" id="NYZ67186.1"/>
    </source>
</evidence>
<feature type="chain" id="PRO_5032948156" evidence="1">
    <location>
        <begin position="22"/>
        <end position="182"/>
    </location>
</feature>
<feature type="signal peptide" evidence="1">
    <location>
        <begin position="1"/>
        <end position="21"/>
    </location>
</feature>
<name>A0A853IHW6_9GAMM</name>
<gene>
    <name evidence="2" type="ORF">H0A36_14305</name>
</gene>
<organism evidence="2 3">
    <name type="scientific">Spartinivicinus marinus</name>
    <dbReference type="NCBI Taxonomy" id="2994442"/>
    <lineage>
        <taxon>Bacteria</taxon>
        <taxon>Pseudomonadati</taxon>
        <taxon>Pseudomonadota</taxon>
        <taxon>Gammaproteobacteria</taxon>
        <taxon>Oceanospirillales</taxon>
        <taxon>Zooshikellaceae</taxon>
        <taxon>Spartinivicinus</taxon>
    </lineage>
</organism>
<dbReference type="RefSeq" id="WP_180569210.1">
    <property type="nucleotide sequence ID" value="NZ_JACCKB010000022.1"/>
</dbReference>
<reference evidence="2 3" key="1">
    <citation type="submission" date="2020-07" db="EMBL/GenBank/DDBJ databases">
        <title>Endozoicomonas sp. nov., isolated from sediment.</title>
        <authorList>
            <person name="Gu T."/>
        </authorList>
    </citation>
    <scope>NUCLEOTIDE SEQUENCE [LARGE SCALE GENOMIC DNA]</scope>
    <source>
        <strain evidence="2 3">SM1973</strain>
    </source>
</reference>
<dbReference type="EMBL" id="JACCKB010000022">
    <property type="protein sequence ID" value="NYZ67186.1"/>
    <property type="molecule type" value="Genomic_DNA"/>
</dbReference>
<dbReference type="Proteomes" id="UP000569732">
    <property type="component" value="Unassembled WGS sequence"/>
</dbReference>
<keyword evidence="3" id="KW-1185">Reference proteome</keyword>
<dbReference type="InterPro" id="IPR011990">
    <property type="entry name" value="TPR-like_helical_dom_sf"/>
</dbReference>
<dbReference type="SUPFAM" id="SSF81901">
    <property type="entry name" value="HCP-like"/>
    <property type="match status" value="1"/>
</dbReference>
<evidence type="ECO:0000313" key="3">
    <source>
        <dbReference type="Proteomes" id="UP000569732"/>
    </source>
</evidence>
<accession>A0A853IHW6</accession>
<dbReference type="SMART" id="SM00671">
    <property type="entry name" value="SEL1"/>
    <property type="match status" value="3"/>
</dbReference>
<protein>
    <submittedName>
        <fullName evidence="2">Sel1 repeat family protein</fullName>
    </submittedName>
</protein>
<sequence>MKAQFLAILLLSLLFPSLIVANPNITALETSANAGNSRAQFDLAKAYYYGRDIQQDYPTAIKWLKQALRSDNPQAKTLMGLALTSGHGVKKNLEQAFQLFAEASRSKDGEAQYYLGQAYLKGKGTDANIISAYIWLTLSSHQAHSKQPEAKQTQQEVAKLMTPAQLNNANILVEQFKGMYEQ</sequence>
<evidence type="ECO:0000256" key="1">
    <source>
        <dbReference type="SAM" id="SignalP"/>
    </source>
</evidence>